<feature type="domain" description="Ubiquitin-like protease family profile" evidence="4">
    <location>
        <begin position="1"/>
        <end position="63"/>
    </location>
</feature>
<evidence type="ECO:0000259" key="4">
    <source>
        <dbReference type="PROSITE" id="PS50600"/>
    </source>
</evidence>
<feature type="non-terminal residue" evidence="5">
    <location>
        <position position="63"/>
    </location>
</feature>
<dbReference type="OrthoDB" id="2976051at2759"/>
<keyword evidence="6" id="KW-1185">Reference proteome</keyword>
<dbReference type="EMBL" id="KN817660">
    <property type="protein sequence ID" value="KJA14937.1"/>
    <property type="molecule type" value="Genomic_DNA"/>
</dbReference>
<dbReference type="Pfam" id="PF02902">
    <property type="entry name" value="Peptidase_C48"/>
    <property type="match status" value="1"/>
</dbReference>
<accession>A0A0D2KJV4</accession>
<proteinExistence type="inferred from homology"/>
<sequence length="63" mass="7677">YQASDSELWRSTHHHKFWEKDVWIIPIHRQTERHWVLAVLYLQHSEVHVFDSLAGNALWNEDI</sequence>
<dbReference type="GO" id="GO:0006508">
    <property type="term" value="P:proteolysis"/>
    <property type="evidence" value="ECO:0007669"/>
    <property type="project" value="UniProtKB-KW"/>
</dbReference>
<protein>
    <recommendedName>
        <fullName evidence="4">Ubiquitin-like protease family profile domain-containing protein</fullName>
    </recommendedName>
</protein>
<dbReference type="Gene3D" id="3.40.395.10">
    <property type="entry name" value="Adenoviral Proteinase, Chain A"/>
    <property type="match status" value="1"/>
</dbReference>
<dbReference type="GO" id="GO:0019783">
    <property type="term" value="F:ubiquitin-like protein peptidase activity"/>
    <property type="evidence" value="ECO:0007669"/>
    <property type="project" value="UniProtKB-ARBA"/>
</dbReference>
<gene>
    <name evidence="5" type="ORF">HYPSUDRAFT_106807</name>
</gene>
<dbReference type="OMA" id="ERDIWIV"/>
<dbReference type="STRING" id="945553.A0A0D2KJV4"/>
<keyword evidence="2" id="KW-0645">Protease</keyword>
<organism evidence="5 6">
    <name type="scientific">Hypholoma sublateritium (strain FD-334 SS-4)</name>
    <dbReference type="NCBI Taxonomy" id="945553"/>
    <lineage>
        <taxon>Eukaryota</taxon>
        <taxon>Fungi</taxon>
        <taxon>Dikarya</taxon>
        <taxon>Basidiomycota</taxon>
        <taxon>Agaricomycotina</taxon>
        <taxon>Agaricomycetes</taxon>
        <taxon>Agaricomycetidae</taxon>
        <taxon>Agaricales</taxon>
        <taxon>Agaricineae</taxon>
        <taxon>Strophariaceae</taxon>
        <taxon>Hypholoma</taxon>
    </lineage>
</organism>
<evidence type="ECO:0000313" key="6">
    <source>
        <dbReference type="Proteomes" id="UP000054270"/>
    </source>
</evidence>
<dbReference type="AlphaFoldDB" id="A0A0D2KJV4"/>
<feature type="non-terminal residue" evidence="5">
    <location>
        <position position="1"/>
    </location>
</feature>
<reference evidence="6" key="1">
    <citation type="submission" date="2014-04" db="EMBL/GenBank/DDBJ databases">
        <title>Evolutionary Origins and Diversification of the Mycorrhizal Mutualists.</title>
        <authorList>
            <consortium name="DOE Joint Genome Institute"/>
            <consortium name="Mycorrhizal Genomics Consortium"/>
            <person name="Kohler A."/>
            <person name="Kuo A."/>
            <person name="Nagy L.G."/>
            <person name="Floudas D."/>
            <person name="Copeland A."/>
            <person name="Barry K.W."/>
            <person name="Cichocki N."/>
            <person name="Veneault-Fourrey C."/>
            <person name="LaButti K."/>
            <person name="Lindquist E.A."/>
            <person name="Lipzen A."/>
            <person name="Lundell T."/>
            <person name="Morin E."/>
            <person name="Murat C."/>
            <person name="Riley R."/>
            <person name="Ohm R."/>
            <person name="Sun H."/>
            <person name="Tunlid A."/>
            <person name="Henrissat B."/>
            <person name="Grigoriev I.V."/>
            <person name="Hibbett D.S."/>
            <person name="Martin F."/>
        </authorList>
    </citation>
    <scope>NUCLEOTIDE SEQUENCE [LARGE SCALE GENOMIC DNA]</scope>
    <source>
        <strain evidence="6">FD-334 SS-4</strain>
    </source>
</reference>
<dbReference type="InterPro" id="IPR038765">
    <property type="entry name" value="Papain-like_cys_pep_sf"/>
</dbReference>
<evidence type="ECO:0000313" key="5">
    <source>
        <dbReference type="EMBL" id="KJA14937.1"/>
    </source>
</evidence>
<keyword evidence="3" id="KW-0378">Hydrolase</keyword>
<evidence type="ECO:0000256" key="1">
    <source>
        <dbReference type="ARBA" id="ARBA00005234"/>
    </source>
</evidence>
<dbReference type="InterPro" id="IPR003653">
    <property type="entry name" value="Peptidase_C48_C"/>
</dbReference>
<comment type="similarity">
    <text evidence="1">Belongs to the peptidase C48 family.</text>
</comment>
<name>A0A0D2KJV4_HYPSF</name>
<dbReference type="SUPFAM" id="SSF54001">
    <property type="entry name" value="Cysteine proteinases"/>
    <property type="match status" value="1"/>
</dbReference>
<dbReference type="GO" id="GO:0008234">
    <property type="term" value="F:cysteine-type peptidase activity"/>
    <property type="evidence" value="ECO:0007669"/>
    <property type="project" value="InterPro"/>
</dbReference>
<dbReference type="Proteomes" id="UP000054270">
    <property type="component" value="Unassembled WGS sequence"/>
</dbReference>
<evidence type="ECO:0000256" key="2">
    <source>
        <dbReference type="ARBA" id="ARBA00022670"/>
    </source>
</evidence>
<dbReference type="PROSITE" id="PS50600">
    <property type="entry name" value="ULP_PROTEASE"/>
    <property type="match status" value="1"/>
</dbReference>
<evidence type="ECO:0000256" key="3">
    <source>
        <dbReference type="ARBA" id="ARBA00022801"/>
    </source>
</evidence>